<protein>
    <submittedName>
        <fullName evidence="1">Uncharacterized protein</fullName>
    </submittedName>
</protein>
<dbReference type="AlphaFoldDB" id="A0A0F9KFM4"/>
<reference evidence="1" key="1">
    <citation type="journal article" date="2015" name="Nature">
        <title>Complex archaea that bridge the gap between prokaryotes and eukaryotes.</title>
        <authorList>
            <person name="Spang A."/>
            <person name="Saw J.H."/>
            <person name="Jorgensen S.L."/>
            <person name="Zaremba-Niedzwiedzka K."/>
            <person name="Martijn J."/>
            <person name="Lind A.E."/>
            <person name="van Eijk R."/>
            <person name="Schleper C."/>
            <person name="Guy L."/>
            <person name="Ettema T.J."/>
        </authorList>
    </citation>
    <scope>NUCLEOTIDE SEQUENCE</scope>
</reference>
<evidence type="ECO:0000313" key="1">
    <source>
        <dbReference type="EMBL" id="KKM14075.1"/>
    </source>
</evidence>
<sequence>MDRRKINKVGCKGYDIDNKTIVSLYLSGGLTMKEIGTKLDISHWTVLDRLKKSGVKKNTRHKVNHSVFSKPNAKNCYWAGFLAADGCVVSKKTQVEVELQYKDRAHLEKLC</sequence>
<dbReference type="Gene3D" id="1.10.10.60">
    <property type="entry name" value="Homeodomain-like"/>
    <property type="match status" value="1"/>
</dbReference>
<dbReference type="EMBL" id="LAZR01015232">
    <property type="protein sequence ID" value="KKM14075.1"/>
    <property type="molecule type" value="Genomic_DNA"/>
</dbReference>
<feature type="non-terminal residue" evidence="1">
    <location>
        <position position="111"/>
    </location>
</feature>
<proteinExistence type="predicted"/>
<name>A0A0F9KFM4_9ZZZZ</name>
<accession>A0A0F9KFM4</accession>
<comment type="caution">
    <text evidence="1">The sequence shown here is derived from an EMBL/GenBank/DDBJ whole genome shotgun (WGS) entry which is preliminary data.</text>
</comment>
<gene>
    <name evidence="1" type="ORF">LCGC14_1709790</name>
</gene>
<organism evidence="1">
    <name type="scientific">marine sediment metagenome</name>
    <dbReference type="NCBI Taxonomy" id="412755"/>
    <lineage>
        <taxon>unclassified sequences</taxon>
        <taxon>metagenomes</taxon>
        <taxon>ecological metagenomes</taxon>
    </lineage>
</organism>